<keyword evidence="2" id="KW-0081">Bacteriolytic enzyme</keyword>
<dbReference type="Gene3D" id="3.10.350.10">
    <property type="entry name" value="LysM domain"/>
    <property type="match status" value="1"/>
</dbReference>
<dbReference type="GO" id="GO:0031640">
    <property type="term" value="P:killing of cells of another organism"/>
    <property type="evidence" value="ECO:0007669"/>
    <property type="project" value="UniProtKB-KW"/>
</dbReference>
<dbReference type="InterPro" id="IPR051056">
    <property type="entry name" value="Glycosyl_Hydrolase_73"/>
</dbReference>
<dbReference type="eggNOG" id="COG1705">
    <property type="taxonomic scope" value="Bacteria"/>
</dbReference>
<dbReference type="SUPFAM" id="SSF54106">
    <property type="entry name" value="LysM domain"/>
    <property type="match status" value="1"/>
</dbReference>
<dbReference type="InterPro" id="IPR018392">
    <property type="entry name" value="LysM"/>
</dbReference>
<evidence type="ECO:0000256" key="3">
    <source>
        <dbReference type="ARBA" id="ARBA00022801"/>
    </source>
</evidence>
<evidence type="ECO:0000256" key="2">
    <source>
        <dbReference type="ARBA" id="ARBA00022638"/>
    </source>
</evidence>
<gene>
    <name evidence="7" type="ordered locus">SGRA_1665</name>
</gene>
<evidence type="ECO:0000256" key="5">
    <source>
        <dbReference type="SAM" id="MobiDB-lite"/>
    </source>
</evidence>
<dbReference type="Pfam" id="PF01832">
    <property type="entry name" value="Glucosaminidase"/>
    <property type="match status" value="1"/>
</dbReference>
<evidence type="ECO:0000256" key="4">
    <source>
        <dbReference type="ARBA" id="ARBA00032108"/>
    </source>
</evidence>
<dbReference type="PROSITE" id="PS51782">
    <property type="entry name" value="LYSM"/>
    <property type="match status" value="1"/>
</dbReference>
<protein>
    <recommendedName>
        <fullName evidence="4">Peptidoglycan hydrolase</fullName>
    </recommendedName>
</protein>
<dbReference type="PANTHER" id="PTHR33308:SF9">
    <property type="entry name" value="PEPTIDOGLYCAN HYDROLASE FLGJ"/>
    <property type="match status" value="1"/>
</dbReference>
<dbReference type="InterPro" id="IPR036779">
    <property type="entry name" value="LysM_dom_sf"/>
</dbReference>
<dbReference type="GO" id="GO:0042742">
    <property type="term" value="P:defense response to bacterium"/>
    <property type="evidence" value="ECO:0007669"/>
    <property type="project" value="UniProtKB-KW"/>
</dbReference>
<dbReference type="eggNOG" id="COG1388">
    <property type="taxonomic scope" value="Bacteria"/>
</dbReference>
<dbReference type="Pfam" id="PF01476">
    <property type="entry name" value="LysM"/>
    <property type="match status" value="2"/>
</dbReference>
<evidence type="ECO:0000256" key="1">
    <source>
        <dbReference type="ARBA" id="ARBA00022529"/>
    </source>
</evidence>
<dbReference type="HOGENOM" id="CLU_541725_0_0_10"/>
<dbReference type="CDD" id="cd00118">
    <property type="entry name" value="LysM"/>
    <property type="match status" value="1"/>
</dbReference>
<proteinExistence type="predicted"/>
<dbReference type="SMART" id="SM00047">
    <property type="entry name" value="LYZ2"/>
    <property type="match status" value="1"/>
</dbReference>
<reference evidence="7 8" key="1">
    <citation type="journal article" date="2012" name="Stand. Genomic Sci.">
        <title>Complete genome sequencing and analysis of Saprospira grandis str. Lewin, a predatory marine bacterium.</title>
        <authorList>
            <person name="Saw J.H."/>
            <person name="Yuryev A."/>
            <person name="Kanbe M."/>
            <person name="Hou S."/>
            <person name="Young A.G."/>
            <person name="Aizawa S."/>
            <person name="Alam M."/>
        </authorList>
    </citation>
    <scope>NUCLEOTIDE SEQUENCE [LARGE SCALE GENOMIC DNA]</scope>
    <source>
        <strain evidence="7 8">Lewin</strain>
    </source>
</reference>
<dbReference type="Proteomes" id="UP000007519">
    <property type="component" value="Chromosome"/>
</dbReference>
<keyword evidence="1" id="KW-0929">Antimicrobial</keyword>
<organism evidence="7 8">
    <name type="scientific">Saprospira grandis (strain Lewin)</name>
    <dbReference type="NCBI Taxonomy" id="984262"/>
    <lineage>
        <taxon>Bacteria</taxon>
        <taxon>Pseudomonadati</taxon>
        <taxon>Bacteroidota</taxon>
        <taxon>Saprospiria</taxon>
        <taxon>Saprospirales</taxon>
        <taxon>Saprospiraceae</taxon>
        <taxon>Saprospira</taxon>
    </lineage>
</organism>
<dbReference type="PANTHER" id="PTHR33308">
    <property type="entry name" value="PEPTIDOGLYCAN HYDROLASE FLGJ"/>
    <property type="match status" value="1"/>
</dbReference>
<dbReference type="Gene3D" id="1.10.530.10">
    <property type="match status" value="1"/>
</dbReference>
<evidence type="ECO:0000259" key="6">
    <source>
        <dbReference type="PROSITE" id="PS51782"/>
    </source>
</evidence>
<dbReference type="STRING" id="984262.SGRA_1665"/>
<dbReference type="EMBL" id="CP002831">
    <property type="protein sequence ID" value="AFC24400.1"/>
    <property type="molecule type" value="Genomic_DNA"/>
</dbReference>
<keyword evidence="8" id="KW-1185">Reference proteome</keyword>
<accession>H6LAB5</accession>
<evidence type="ECO:0000313" key="7">
    <source>
        <dbReference type="EMBL" id="AFC24400.1"/>
    </source>
</evidence>
<evidence type="ECO:0000313" key="8">
    <source>
        <dbReference type="Proteomes" id="UP000007519"/>
    </source>
</evidence>
<feature type="region of interest" description="Disordered" evidence="5">
    <location>
        <begin position="433"/>
        <end position="461"/>
    </location>
</feature>
<feature type="domain" description="LysM" evidence="6">
    <location>
        <begin position="487"/>
        <end position="530"/>
    </location>
</feature>
<dbReference type="GO" id="GO:0004040">
    <property type="term" value="F:amidase activity"/>
    <property type="evidence" value="ECO:0007669"/>
    <property type="project" value="InterPro"/>
</dbReference>
<keyword evidence="3" id="KW-0378">Hydrolase</keyword>
<name>H6LAB5_SAPGL</name>
<dbReference type="SMART" id="SM00257">
    <property type="entry name" value="LysM"/>
    <property type="match status" value="2"/>
</dbReference>
<dbReference type="AlphaFoldDB" id="H6LAB5"/>
<dbReference type="KEGG" id="sgn:SGRA_1665"/>
<dbReference type="InterPro" id="IPR002901">
    <property type="entry name" value="MGlyc_endo_b_GlcNAc-like_dom"/>
</dbReference>
<sequence>MPAVCLTLWRSKLVSFLRELELFLIDEPPKEMKILFWAILLLSAPGLIAQRISVEDYIASYKNIAVREMQRTGIPASITLAQGIHESGAGNSNLAKEANNHFGIKCASDWQGEKFYKWDDESVESCFRVYENAEASFVDHSAILTKRKRYASLFELDKEDYAGWAKGLRKAGYATDPKYPDKLIATIEKHQLQQFDLEMQPLTISDELDSTPVDPSIFATPEPFERQLRRQQKSPLFLSYKKGIFRQNKSSYVIAKAGESALEVANRFGLPYAKFLRFNDLVDGDQLIDYQYCYIQPKKSRYREKKEEHLVKNDESMYEIAQFYGLPLDKLYERNLMQEGQEPANGEFILLGRKAAGPPKIRARKLPNWENVNLVPIISPKDSTTAPAKEEFKAPELVINQPTYPEQIYQDSLNTNTSPDGRDLKIPELRIDSPKTEVPNFPTFGPETPQKEEPKGSGLPDQPITKMGELPPLPPALDKPPLINGEYIHEVQAEETLYSIGLKYGLKWQEIQKFNKLKSNNLYKGQKLKIPLAQ</sequence>